<reference evidence="1" key="2">
    <citation type="submission" date="2022-10" db="EMBL/GenBank/DDBJ databases">
        <authorList>
            <consortium name="ENA_rothamsted_submissions"/>
            <consortium name="culmorum"/>
            <person name="King R."/>
        </authorList>
    </citation>
    <scope>NUCLEOTIDE SEQUENCE</scope>
</reference>
<proteinExistence type="predicted"/>
<sequence>MNFNHPVYINFYKFLLIEEIVLADNPATVHYGRCNLIGYLASPDCIQSLTIPNVDREYQLPDGEISLKIHVEFHPREFLHSTVQIYGEVRLIEKNREMTVENFESSHSLIHRLRELQRSLELEEGKDREPSGTNDKSMSLAVRIRLEKEIHTFEDKYMPVIYVDSIRRLPLAREIMLENLNYRLIREKVDSVLRMRR</sequence>
<evidence type="ECO:0000313" key="1">
    <source>
        <dbReference type="EMBL" id="CAG9804854.1"/>
    </source>
</evidence>
<dbReference type="OrthoDB" id="8054762at2759"/>
<gene>
    <name evidence="1" type="ORF">CHIRRI_LOCUS7733</name>
</gene>
<organism evidence="1 2">
    <name type="scientific">Chironomus riparius</name>
    <dbReference type="NCBI Taxonomy" id="315576"/>
    <lineage>
        <taxon>Eukaryota</taxon>
        <taxon>Metazoa</taxon>
        <taxon>Ecdysozoa</taxon>
        <taxon>Arthropoda</taxon>
        <taxon>Hexapoda</taxon>
        <taxon>Insecta</taxon>
        <taxon>Pterygota</taxon>
        <taxon>Neoptera</taxon>
        <taxon>Endopterygota</taxon>
        <taxon>Diptera</taxon>
        <taxon>Nematocera</taxon>
        <taxon>Chironomoidea</taxon>
        <taxon>Chironomidae</taxon>
        <taxon>Chironominae</taxon>
        <taxon>Chironomus</taxon>
    </lineage>
</organism>
<accession>A0A9N9WUR9</accession>
<evidence type="ECO:0000313" key="2">
    <source>
        <dbReference type="Proteomes" id="UP001153620"/>
    </source>
</evidence>
<reference evidence="1" key="1">
    <citation type="submission" date="2022-01" db="EMBL/GenBank/DDBJ databases">
        <authorList>
            <person name="King R."/>
        </authorList>
    </citation>
    <scope>NUCLEOTIDE SEQUENCE</scope>
</reference>
<dbReference type="EMBL" id="OU895878">
    <property type="protein sequence ID" value="CAG9804854.1"/>
    <property type="molecule type" value="Genomic_DNA"/>
</dbReference>
<dbReference type="AlphaFoldDB" id="A0A9N9WUR9"/>
<protein>
    <submittedName>
        <fullName evidence="1">Uncharacterized protein</fullName>
    </submittedName>
</protein>
<name>A0A9N9WUR9_9DIPT</name>
<keyword evidence="2" id="KW-1185">Reference proteome</keyword>
<dbReference type="Proteomes" id="UP001153620">
    <property type="component" value="Chromosome 2"/>
</dbReference>